<dbReference type="Pfam" id="PF13376">
    <property type="entry name" value="OmdA"/>
    <property type="match status" value="1"/>
</dbReference>
<evidence type="ECO:0000313" key="1">
    <source>
        <dbReference type="EMBL" id="CAA9586579.1"/>
    </source>
</evidence>
<name>A0A6J4VXT8_9BACT</name>
<protein>
    <recommendedName>
        <fullName evidence="2">Bacteriocin-protection protein</fullName>
    </recommendedName>
</protein>
<dbReference type="EMBL" id="CADCWJ010000892">
    <property type="protein sequence ID" value="CAA9586579.1"/>
    <property type="molecule type" value="Genomic_DNA"/>
</dbReference>
<gene>
    <name evidence="1" type="ORF">AVDCRST_MAG87-4030</name>
</gene>
<reference evidence="1" key="1">
    <citation type="submission" date="2020-02" db="EMBL/GenBank/DDBJ databases">
        <authorList>
            <person name="Meier V. D."/>
        </authorList>
    </citation>
    <scope>NUCLEOTIDE SEQUENCE</scope>
    <source>
        <strain evidence="1">AVDCRST_MAG87</strain>
    </source>
</reference>
<organism evidence="1">
    <name type="scientific">uncultured Thermomicrobiales bacterium</name>
    <dbReference type="NCBI Taxonomy" id="1645740"/>
    <lineage>
        <taxon>Bacteria</taxon>
        <taxon>Pseudomonadati</taxon>
        <taxon>Thermomicrobiota</taxon>
        <taxon>Thermomicrobia</taxon>
        <taxon>Thermomicrobiales</taxon>
        <taxon>environmental samples</taxon>
    </lineage>
</organism>
<accession>A0A6J4VXT8</accession>
<evidence type="ECO:0008006" key="2">
    <source>
        <dbReference type="Google" id="ProtNLM"/>
    </source>
</evidence>
<sequence length="205" mass="23631">MTEQADPAEAVNFFEDGEAFRVWLAEHHDSATELWVGIHKKASGNASLVWAEAVDEALCYGWIDGLTKRIDDLSYKIRFTPRKPRSTWSVVNLKRVPELIAEGRMRESGLRAYERRTDARSAIYAHEQAEIELDPAMRRLFQANAPAWAFFESAPPSYRRAATWWVISAKREETRQRRLRTLIDDSAQGRWIALLRRETKPGQDG</sequence>
<dbReference type="AlphaFoldDB" id="A0A6J4VXT8"/>
<proteinExistence type="predicted"/>